<gene>
    <name evidence="1" type="ORF">DUI87_24558</name>
</gene>
<sequence length="68" mass="8178">MIRVFFRRVDSRNYAFAYFVQVDNSVRAEKSFDRGQIQKASEMSFFKDNHVRNQKGSNVRDLPFKRNK</sequence>
<dbReference type="AlphaFoldDB" id="A0A3M0JDG9"/>
<dbReference type="EMBL" id="QRBI01000151">
    <property type="protein sequence ID" value="RMB99012.1"/>
    <property type="molecule type" value="Genomic_DNA"/>
</dbReference>
<evidence type="ECO:0000313" key="2">
    <source>
        <dbReference type="Proteomes" id="UP000269221"/>
    </source>
</evidence>
<keyword evidence="2" id="KW-1185">Reference proteome</keyword>
<name>A0A3M0JDG9_HIRRU</name>
<reference evidence="1 2" key="1">
    <citation type="submission" date="2018-07" db="EMBL/GenBank/DDBJ databases">
        <title>A high quality draft genome assembly of the barn swallow (H. rustica rustica).</title>
        <authorList>
            <person name="Formenti G."/>
            <person name="Chiara M."/>
            <person name="Poveda L."/>
            <person name="Francoijs K.-J."/>
            <person name="Bonisoli-Alquati A."/>
            <person name="Canova L."/>
            <person name="Gianfranceschi L."/>
            <person name="Horner D.S."/>
            <person name="Saino N."/>
        </authorList>
    </citation>
    <scope>NUCLEOTIDE SEQUENCE [LARGE SCALE GENOMIC DNA]</scope>
    <source>
        <strain evidence="1">Chelidonia</strain>
        <tissue evidence="1">Blood</tissue>
    </source>
</reference>
<accession>A0A3M0JDG9</accession>
<evidence type="ECO:0000313" key="1">
    <source>
        <dbReference type="EMBL" id="RMB99012.1"/>
    </source>
</evidence>
<dbReference type="Proteomes" id="UP000269221">
    <property type="component" value="Unassembled WGS sequence"/>
</dbReference>
<proteinExistence type="predicted"/>
<protein>
    <submittedName>
        <fullName evidence="1">Uncharacterized protein</fullName>
    </submittedName>
</protein>
<comment type="caution">
    <text evidence="1">The sequence shown here is derived from an EMBL/GenBank/DDBJ whole genome shotgun (WGS) entry which is preliminary data.</text>
</comment>
<organism evidence="1 2">
    <name type="scientific">Hirundo rustica rustica</name>
    <dbReference type="NCBI Taxonomy" id="333673"/>
    <lineage>
        <taxon>Eukaryota</taxon>
        <taxon>Metazoa</taxon>
        <taxon>Chordata</taxon>
        <taxon>Craniata</taxon>
        <taxon>Vertebrata</taxon>
        <taxon>Euteleostomi</taxon>
        <taxon>Archelosauria</taxon>
        <taxon>Archosauria</taxon>
        <taxon>Dinosauria</taxon>
        <taxon>Saurischia</taxon>
        <taxon>Theropoda</taxon>
        <taxon>Coelurosauria</taxon>
        <taxon>Aves</taxon>
        <taxon>Neognathae</taxon>
        <taxon>Neoaves</taxon>
        <taxon>Telluraves</taxon>
        <taxon>Australaves</taxon>
        <taxon>Passeriformes</taxon>
        <taxon>Sylvioidea</taxon>
        <taxon>Hirundinidae</taxon>
        <taxon>Hirundo</taxon>
    </lineage>
</organism>